<sequence length="113" mass="13194">MEPRPSNLEIRPPPSNKSVSTGDKRKQDYLTDDEQKDLQFKYNLKRVKPEGFWQDKDEDTFNKLWREPKALPVSHGLPDLNEVGRKALCAHWFIEGTYHRDKERGGDKTGPQD</sequence>
<keyword evidence="3" id="KW-1185">Reference proteome</keyword>
<gene>
    <name evidence="2" type="ORF">PCON_13130</name>
</gene>
<dbReference type="EMBL" id="HF935853">
    <property type="protein sequence ID" value="CCX13537.1"/>
    <property type="molecule type" value="Genomic_DNA"/>
</dbReference>
<feature type="region of interest" description="Disordered" evidence="1">
    <location>
        <begin position="1"/>
        <end position="34"/>
    </location>
</feature>
<accession>U4LKY1</accession>
<evidence type="ECO:0000256" key="1">
    <source>
        <dbReference type="SAM" id="MobiDB-lite"/>
    </source>
</evidence>
<evidence type="ECO:0000313" key="3">
    <source>
        <dbReference type="Proteomes" id="UP000018144"/>
    </source>
</evidence>
<organism evidence="2 3">
    <name type="scientific">Pyronema omphalodes (strain CBS 100304)</name>
    <name type="common">Pyronema confluens</name>
    <dbReference type="NCBI Taxonomy" id="1076935"/>
    <lineage>
        <taxon>Eukaryota</taxon>
        <taxon>Fungi</taxon>
        <taxon>Dikarya</taxon>
        <taxon>Ascomycota</taxon>
        <taxon>Pezizomycotina</taxon>
        <taxon>Pezizomycetes</taxon>
        <taxon>Pezizales</taxon>
        <taxon>Pyronemataceae</taxon>
        <taxon>Pyronema</taxon>
    </lineage>
</organism>
<protein>
    <submittedName>
        <fullName evidence="2">Uncharacterized protein</fullName>
    </submittedName>
</protein>
<dbReference type="Proteomes" id="UP000018144">
    <property type="component" value="Unassembled WGS sequence"/>
</dbReference>
<proteinExistence type="predicted"/>
<evidence type="ECO:0000313" key="2">
    <source>
        <dbReference type="EMBL" id="CCX13537.1"/>
    </source>
</evidence>
<dbReference type="AlphaFoldDB" id="U4LKY1"/>
<reference evidence="2 3" key="1">
    <citation type="journal article" date="2013" name="PLoS Genet.">
        <title>The genome and development-dependent transcriptomes of Pyronema confluens: a window into fungal evolution.</title>
        <authorList>
            <person name="Traeger S."/>
            <person name="Altegoer F."/>
            <person name="Freitag M."/>
            <person name="Gabaldon T."/>
            <person name="Kempken F."/>
            <person name="Kumar A."/>
            <person name="Marcet-Houben M."/>
            <person name="Poggeler S."/>
            <person name="Stajich J.E."/>
            <person name="Nowrousian M."/>
        </authorList>
    </citation>
    <scope>NUCLEOTIDE SEQUENCE [LARGE SCALE GENOMIC DNA]</scope>
    <source>
        <strain evidence="3">CBS 100304</strain>
        <tissue evidence="2">Vegetative mycelium</tissue>
    </source>
</reference>
<name>U4LKY1_PYROM</name>